<feature type="region of interest" description="Disordered" evidence="1">
    <location>
        <begin position="26"/>
        <end position="45"/>
    </location>
</feature>
<dbReference type="EMBL" id="FUEG01000027">
    <property type="protein sequence ID" value="SJL15283.1"/>
    <property type="molecule type" value="Genomic_DNA"/>
</dbReference>
<reference evidence="3" key="1">
    <citation type="journal article" date="2017" name="Nat. Ecol. Evol.">
        <title>Genome expansion and lineage-specific genetic innovations in the forest pathogenic fungi Armillaria.</title>
        <authorList>
            <person name="Sipos G."/>
            <person name="Prasanna A.N."/>
            <person name="Walter M.C."/>
            <person name="O'Connor E."/>
            <person name="Balint B."/>
            <person name="Krizsan K."/>
            <person name="Kiss B."/>
            <person name="Hess J."/>
            <person name="Varga T."/>
            <person name="Slot J."/>
            <person name="Riley R."/>
            <person name="Boka B."/>
            <person name="Rigling D."/>
            <person name="Barry K."/>
            <person name="Lee J."/>
            <person name="Mihaltcheva S."/>
            <person name="LaButti K."/>
            <person name="Lipzen A."/>
            <person name="Waldron R."/>
            <person name="Moloney N.M."/>
            <person name="Sperisen C."/>
            <person name="Kredics L."/>
            <person name="Vagvoelgyi C."/>
            <person name="Patrignani A."/>
            <person name="Fitzpatrick D."/>
            <person name="Nagy I."/>
            <person name="Doyle S."/>
            <person name="Anderson J.B."/>
            <person name="Grigoriev I.V."/>
            <person name="Gueldener U."/>
            <person name="Muensterkoetter M."/>
            <person name="Nagy L.G."/>
        </authorList>
    </citation>
    <scope>NUCLEOTIDE SEQUENCE [LARGE SCALE GENOMIC DNA]</scope>
    <source>
        <strain evidence="3">C18/9</strain>
    </source>
</reference>
<evidence type="ECO:0000313" key="2">
    <source>
        <dbReference type="EMBL" id="SJL15283.1"/>
    </source>
</evidence>
<dbReference type="Proteomes" id="UP000219338">
    <property type="component" value="Unassembled WGS sequence"/>
</dbReference>
<organism evidence="2 3">
    <name type="scientific">Armillaria ostoyae</name>
    <name type="common">Armillaria root rot fungus</name>
    <dbReference type="NCBI Taxonomy" id="47428"/>
    <lineage>
        <taxon>Eukaryota</taxon>
        <taxon>Fungi</taxon>
        <taxon>Dikarya</taxon>
        <taxon>Basidiomycota</taxon>
        <taxon>Agaricomycotina</taxon>
        <taxon>Agaricomycetes</taxon>
        <taxon>Agaricomycetidae</taxon>
        <taxon>Agaricales</taxon>
        <taxon>Marasmiineae</taxon>
        <taxon>Physalacriaceae</taxon>
        <taxon>Armillaria</taxon>
    </lineage>
</organism>
<keyword evidence="3" id="KW-1185">Reference proteome</keyword>
<name>A0A284S2N5_ARMOS</name>
<proteinExistence type="predicted"/>
<protein>
    <submittedName>
        <fullName evidence="2">Uncharacterized protein</fullName>
    </submittedName>
</protein>
<feature type="compositionally biased region" description="Basic and acidic residues" evidence="1">
    <location>
        <begin position="33"/>
        <end position="45"/>
    </location>
</feature>
<evidence type="ECO:0000313" key="3">
    <source>
        <dbReference type="Proteomes" id="UP000219338"/>
    </source>
</evidence>
<evidence type="ECO:0000256" key="1">
    <source>
        <dbReference type="SAM" id="MobiDB-lite"/>
    </source>
</evidence>
<gene>
    <name evidence="2" type="ORF">ARMOST_18774</name>
</gene>
<dbReference type="AlphaFoldDB" id="A0A284S2N5"/>
<accession>A0A284S2N5</accession>
<sequence length="63" mass="6677">MDHALEDSASGATAAFLFDTPTITGGAKAVGRRGHDGKQQKAKLEDSCTRAEKGYIIGNPCRR</sequence>